<dbReference type="PANTHER" id="PTHR11911:SF111">
    <property type="entry name" value="INOSINE-5'-MONOPHOSPHATE DEHYDROGENASE"/>
    <property type="match status" value="1"/>
</dbReference>
<accession>A0AAV9B8P0</accession>
<proteinExistence type="inferred from homology"/>
<comment type="similarity">
    <text evidence="1">Belongs to the IMPDH/GMPR family.</text>
</comment>
<dbReference type="Pfam" id="PF00478">
    <property type="entry name" value="IMPDH"/>
    <property type="match status" value="1"/>
</dbReference>
<organism evidence="3 4">
    <name type="scientific">Acorus gramineus</name>
    <name type="common">Dwarf sweet flag</name>
    <dbReference type="NCBI Taxonomy" id="55184"/>
    <lineage>
        <taxon>Eukaryota</taxon>
        <taxon>Viridiplantae</taxon>
        <taxon>Streptophyta</taxon>
        <taxon>Embryophyta</taxon>
        <taxon>Tracheophyta</taxon>
        <taxon>Spermatophyta</taxon>
        <taxon>Magnoliopsida</taxon>
        <taxon>Liliopsida</taxon>
        <taxon>Acoraceae</taxon>
        <taxon>Acorus</taxon>
    </lineage>
</organism>
<evidence type="ECO:0000313" key="3">
    <source>
        <dbReference type="EMBL" id="KAK1272831.1"/>
    </source>
</evidence>
<dbReference type="AlphaFoldDB" id="A0AAV9B8P0"/>
<name>A0AAV9B8P0_ACOGR</name>
<dbReference type="PANTHER" id="PTHR11911">
    <property type="entry name" value="INOSINE-5-MONOPHOSPHATE DEHYDROGENASE RELATED"/>
    <property type="match status" value="1"/>
</dbReference>
<dbReference type="Gene3D" id="3.20.20.70">
    <property type="entry name" value="Aldolase class I"/>
    <property type="match status" value="1"/>
</dbReference>
<dbReference type="EMBL" id="JAUJYN010000004">
    <property type="protein sequence ID" value="KAK1272831.1"/>
    <property type="molecule type" value="Genomic_DNA"/>
</dbReference>
<dbReference type="SUPFAM" id="SSF51412">
    <property type="entry name" value="Inosine monophosphate dehydrogenase (IMPDH)"/>
    <property type="match status" value="1"/>
</dbReference>
<dbReference type="GO" id="GO:0003938">
    <property type="term" value="F:IMP dehydrogenase activity"/>
    <property type="evidence" value="ECO:0007669"/>
    <property type="project" value="InterPro"/>
</dbReference>
<dbReference type="Proteomes" id="UP001179952">
    <property type="component" value="Unassembled WGS sequence"/>
</dbReference>
<dbReference type="InterPro" id="IPR013785">
    <property type="entry name" value="Aldolase_TIM"/>
</dbReference>
<sequence length="116" mass="12976">MLSGSNFTTQEVCAVGRGIRVSHALWKQQFTKLHPLLLAVVCLPSWMEAYSGHIVKALMLGASTVVMGSFLAGDHEAPRVYEYRDGSLYKEVYRGMDFLEEMKKGVMPGIWVIPQI</sequence>
<evidence type="ECO:0000256" key="1">
    <source>
        <dbReference type="ARBA" id="ARBA00005502"/>
    </source>
</evidence>
<gene>
    <name evidence="3" type="ORF">QJS04_geneDACA009805</name>
</gene>
<keyword evidence="4" id="KW-1185">Reference proteome</keyword>
<dbReference type="InterPro" id="IPR001093">
    <property type="entry name" value="IMP_DH_GMPRt"/>
</dbReference>
<reference evidence="3" key="1">
    <citation type="journal article" date="2023" name="Nat. Commun.">
        <title>Diploid and tetraploid genomes of Acorus and the evolution of monocots.</title>
        <authorList>
            <person name="Ma L."/>
            <person name="Liu K.W."/>
            <person name="Li Z."/>
            <person name="Hsiao Y.Y."/>
            <person name="Qi Y."/>
            <person name="Fu T."/>
            <person name="Tang G.D."/>
            <person name="Zhang D."/>
            <person name="Sun W.H."/>
            <person name="Liu D.K."/>
            <person name="Li Y."/>
            <person name="Chen G.Z."/>
            <person name="Liu X.D."/>
            <person name="Liao X.Y."/>
            <person name="Jiang Y.T."/>
            <person name="Yu X."/>
            <person name="Hao Y."/>
            <person name="Huang J."/>
            <person name="Zhao X.W."/>
            <person name="Ke S."/>
            <person name="Chen Y.Y."/>
            <person name="Wu W.L."/>
            <person name="Hsu J.L."/>
            <person name="Lin Y.F."/>
            <person name="Huang M.D."/>
            <person name="Li C.Y."/>
            <person name="Huang L."/>
            <person name="Wang Z.W."/>
            <person name="Zhao X."/>
            <person name="Zhong W.Y."/>
            <person name="Peng D.H."/>
            <person name="Ahmad S."/>
            <person name="Lan S."/>
            <person name="Zhang J.S."/>
            <person name="Tsai W.C."/>
            <person name="Van de Peer Y."/>
            <person name="Liu Z.J."/>
        </authorList>
    </citation>
    <scope>NUCLEOTIDE SEQUENCE</scope>
    <source>
        <strain evidence="3">SCP</strain>
    </source>
</reference>
<protein>
    <submittedName>
        <fullName evidence="3">Inosine-5'-monophosphate dehydrogenase 2</fullName>
    </submittedName>
</protein>
<feature type="domain" description="IMP dehydrogenase/GMP reductase" evidence="2">
    <location>
        <begin position="4"/>
        <end position="105"/>
    </location>
</feature>
<evidence type="ECO:0000259" key="2">
    <source>
        <dbReference type="Pfam" id="PF00478"/>
    </source>
</evidence>
<dbReference type="GO" id="GO:0005737">
    <property type="term" value="C:cytoplasm"/>
    <property type="evidence" value="ECO:0007669"/>
    <property type="project" value="TreeGrafter"/>
</dbReference>
<comment type="caution">
    <text evidence="3">The sequence shown here is derived from an EMBL/GenBank/DDBJ whole genome shotgun (WGS) entry which is preliminary data.</text>
</comment>
<dbReference type="InterPro" id="IPR005990">
    <property type="entry name" value="IMP_DH"/>
</dbReference>
<evidence type="ECO:0000313" key="4">
    <source>
        <dbReference type="Proteomes" id="UP001179952"/>
    </source>
</evidence>
<reference evidence="3" key="2">
    <citation type="submission" date="2023-06" db="EMBL/GenBank/DDBJ databases">
        <authorList>
            <person name="Ma L."/>
            <person name="Liu K.-W."/>
            <person name="Li Z."/>
            <person name="Hsiao Y.-Y."/>
            <person name="Qi Y."/>
            <person name="Fu T."/>
            <person name="Tang G."/>
            <person name="Zhang D."/>
            <person name="Sun W.-H."/>
            <person name="Liu D.-K."/>
            <person name="Li Y."/>
            <person name="Chen G.-Z."/>
            <person name="Liu X.-D."/>
            <person name="Liao X.-Y."/>
            <person name="Jiang Y.-T."/>
            <person name="Yu X."/>
            <person name="Hao Y."/>
            <person name="Huang J."/>
            <person name="Zhao X.-W."/>
            <person name="Ke S."/>
            <person name="Chen Y.-Y."/>
            <person name="Wu W.-L."/>
            <person name="Hsu J.-L."/>
            <person name="Lin Y.-F."/>
            <person name="Huang M.-D."/>
            <person name="Li C.-Y."/>
            <person name="Huang L."/>
            <person name="Wang Z.-W."/>
            <person name="Zhao X."/>
            <person name="Zhong W.-Y."/>
            <person name="Peng D.-H."/>
            <person name="Ahmad S."/>
            <person name="Lan S."/>
            <person name="Zhang J.-S."/>
            <person name="Tsai W.-C."/>
            <person name="Van De Peer Y."/>
            <person name="Liu Z.-J."/>
        </authorList>
    </citation>
    <scope>NUCLEOTIDE SEQUENCE</scope>
    <source>
        <strain evidence="3">SCP</strain>
        <tissue evidence="3">Leaves</tissue>
    </source>
</reference>
<dbReference type="GO" id="GO:0006183">
    <property type="term" value="P:GTP biosynthetic process"/>
    <property type="evidence" value="ECO:0007669"/>
    <property type="project" value="TreeGrafter"/>
</dbReference>